<keyword evidence="20" id="KW-1015">Disulfide bond</keyword>
<evidence type="ECO:0000256" key="8">
    <source>
        <dbReference type="ARBA" id="ARBA00011245"/>
    </source>
</evidence>
<dbReference type="InterPro" id="IPR024448">
    <property type="entry name" value="XylT_C"/>
</dbReference>
<keyword evidence="18" id="KW-0333">Golgi apparatus</keyword>
<dbReference type="InterPro" id="IPR003406">
    <property type="entry name" value="Glyco_trans_14"/>
</dbReference>
<feature type="region of interest" description="Disordered" evidence="27">
    <location>
        <begin position="1"/>
        <end position="55"/>
    </location>
</feature>
<evidence type="ECO:0000256" key="2">
    <source>
        <dbReference type="ARBA" id="ARBA00001946"/>
    </source>
</evidence>
<organism evidence="29 30">
    <name type="scientific">Acipenser ruthenus</name>
    <name type="common">Sterlet sturgeon</name>
    <dbReference type="NCBI Taxonomy" id="7906"/>
    <lineage>
        <taxon>Eukaryota</taxon>
        <taxon>Metazoa</taxon>
        <taxon>Chordata</taxon>
        <taxon>Craniata</taxon>
        <taxon>Vertebrata</taxon>
        <taxon>Euteleostomi</taxon>
        <taxon>Actinopterygii</taxon>
        <taxon>Chondrostei</taxon>
        <taxon>Acipenseriformes</taxon>
        <taxon>Acipenseridae</taxon>
        <taxon>Acipenser</taxon>
    </lineage>
</organism>
<evidence type="ECO:0000256" key="22">
    <source>
        <dbReference type="ARBA" id="ARBA00023211"/>
    </source>
</evidence>
<comment type="function">
    <text evidence="25">Catalyzes the first step in the biosynthesis of chondroitin sulfate, heparan sulfate and dermatan sulfate proteoglycans, such as DCN. Transfers D-xylose from UDP-D-xylose to specific serine residues of the core protein.</text>
</comment>
<keyword evidence="21" id="KW-0325">Glycoprotein</keyword>
<keyword evidence="13" id="KW-0812">Transmembrane</keyword>
<evidence type="ECO:0000256" key="6">
    <source>
        <dbReference type="ARBA" id="ARBA00005093"/>
    </source>
</evidence>
<comment type="caution">
    <text evidence="29">The sequence shown here is derived from an EMBL/GenBank/DDBJ whole genome shotgun (WGS) entry which is preliminary data.</text>
</comment>
<evidence type="ECO:0000313" key="29">
    <source>
        <dbReference type="EMBL" id="RXM99379.1"/>
    </source>
</evidence>
<dbReference type="AlphaFoldDB" id="A0A662YS61"/>
<evidence type="ECO:0000256" key="17">
    <source>
        <dbReference type="ARBA" id="ARBA00022989"/>
    </source>
</evidence>
<dbReference type="GO" id="GO:0015012">
    <property type="term" value="P:heparan sulfate proteoglycan biosynthetic process"/>
    <property type="evidence" value="ECO:0007669"/>
    <property type="project" value="UniProtKB-UniPathway"/>
</dbReference>
<evidence type="ECO:0000256" key="3">
    <source>
        <dbReference type="ARBA" id="ARBA00004323"/>
    </source>
</evidence>
<gene>
    <name evidence="29" type="ORF">EOD39_11638</name>
</gene>
<feature type="domain" description="Xylosyltransferase C-terminal" evidence="28">
    <location>
        <begin position="877"/>
        <end position="1055"/>
    </location>
</feature>
<evidence type="ECO:0000256" key="23">
    <source>
        <dbReference type="ARBA" id="ARBA00039683"/>
    </source>
</evidence>
<dbReference type="Proteomes" id="UP000289886">
    <property type="component" value="Unassembled WGS sequence"/>
</dbReference>
<keyword evidence="30" id="KW-1185">Reference proteome</keyword>
<evidence type="ECO:0000256" key="25">
    <source>
        <dbReference type="ARBA" id="ARBA00045793"/>
    </source>
</evidence>
<evidence type="ECO:0000256" key="18">
    <source>
        <dbReference type="ARBA" id="ARBA00023034"/>
    </source>
</evidence>
<evidence type="ECO:0000256" key="7">
    <source>
        <dbReference type="ARBA" id="ARBA00010195"/>
    </source>
</evidence>
<name>A0A662YS61_ACIRT</name>
<evidence type="ECO:0000256" key="24">
    <source>
        <dbReference type="ARBA" id="ARBA00041721"/>
    </source>
</evidence>
<keyword evidence="14" id="KW-0479">Metal-binding</keyword>
<dbReference type="EMBL" id="SCEB01000399">
    <property type="protein sequence ID" value="RXM99379.1"/>
    <property type="molecule type" value="Genomic_DNA"/>
</dbReference>
<comment type="subunit">
    <text evidence="8">Monomer.</text>
</comment>
<keyword evidence="22" id="KW-0464">Manganese</keyword>
<dbReference type="GO" id="GO:0046872">
    <property type="term" value="F:metal ion binding"/>
    <property type="evidence" value="ECO:0007669"/>
    <property type="project" value="UniProtKB-KW"/>
</dbReference>
<reference evidence="29 30" key="1">
    <citation type="submission" date="2019-01" db="EMBL/GenBank/DDBJ databases">
        <title>Draft Genome and Complete Hox-Cluster Characterization of the Sterlet Sturgeon (Acipenser ruthenus).</title>
        <authorList>
            <person name="Wei Q."/>
        </authorList>
    </citation>
    <scope>NUCLEOTIDE SEQUENCE [LARGE SCALE GENOMIC DNA]</scope>
    <source>
        <strain evidence="29">WHYD16114868_AA</strain>
        <tissue evidence="29">Blood</tissue>
    </source>
</reference>
<dbReference type="GO" id="GO:0030158">
    <property type="term" value="F:protein xylosyltransferase activity"/>
    <property type="evidence" value="ECO:0007669"/>
    <property type="project" value="UniProtKB-EC"/>
</dbReference>
<comment type="pathway">
    <text evidence="5">Glycan metabolism; chondroitin sulfate biosynthesis.</text>
</comment>
<evidence type="ECO:0000256" key="1">
    <source>
        <dbReference type="ARBA" id="ARBA00001936"/>
    </source>
</evidence>
<feature type="region of interest" description="Disordered" evidence="27">
    <location>
        <begin position="1199"/>
        <end position="1221"/>
    </location>
</feature>
<evidence type="ECO:0000256" key="21">
    <source>
        <dbReference type="ARBA" id="ARBA00023180"/>
    </source>
</evidence>
<evidence type="ECO:0000256" key="12">
    <source>
        <dbReference type="ARBA" id="ARBA00022679"/>
    </source>
</evidence>
<accession>A0A662YS61</accession>
<comment type="similarity">
    <text evidence="7">Belongs to the glycosyltransferase 14 family. XylT subfamily.</text>
</comment>
<evidence type="ECO:0000256" key="5">
    <source>
        <dbReference type="ARBA" id="ARBA00004840"/>
    </source>
</evidence>
<comment type="subcellular location">
    <subcellularLocation>
        <location evidence="3">Golgi apparatus membrane</location>
        <topology evidence="3">Single-pass type II membrane protein</topology>
    </subcellularLocation>
    <subcellularLocation>
        <location evidence="4">Secreted</location>
    </subcellularLocation>
</comment>
<evidence type="ECO:0000256" key="9">
    <source>
        <dbReference type="ARBA" id="ARBA00011972"/>
    </source>
</evidence>
<dbReference type="Pfam" id="PF12529">
    <property type="entry name" value="Xylo_C"/>
    <property type="match status" value="1"/>
</dbReference>
<keyword evidence="17" id="KW-1133">Transmembrane helix</keyword>
<evidence type="ECO:0000256" key="15">
    <source>
        <dbReference type="ARBA" id="ARBA00022842"/>
    </source>
</evidence>
<evidence type="ECO:0000256" key="10">
    <source>
        <dbReference type="ARBA" id="ARBA00022525"/>
    </source>
</evidence>
<dbReference type="PANTHER" id="PTHR46025:SF1">
    <property type="entry name" value="XYLOSYLTRANSFERASE 2"/>
    <property type="match status" value="1"/>
</dbReference>
<evidence type="ECO:0000256" key="4">
    <source>
        <dbReference type="ARBA" id="ARBA00004613"/>
    </source>
</evidence>
<evidence type="ECO:0000256" key="16">
    <source>
        <dbReference type="ARBA" id="ARBA00022968"/>
    </source>
</evidence>
<evidence type="ECO:0000256" key="14">
    <source>
        <dbReference type="ARBA" id="ARBA00022723"/>
    </source>
</evidence>
<feature type="compositionally biased region" description="Basic and acidic residues" evidence="27">
    <location>
        <begin position="410"/>
        <end position="426"/>
    </location>
</feature>
<evidence type="ECO:0000256" key="26">
    <source>
        <dbReference type="ARBA" id="ARBA00047847"/>
    </source>
</evidence>
<dbReference type="UniPathway" id="UPA00755"/>
<proteinExistence type="inferred from homology"/>
<dbReference type="InterPro" id="IPR043538">
    <property type="entry name" value="XYLT"/>
</dbReference>
<feature type="region of interest" description="Disordered" evidence="27">
    <location>
        <begin position="380"/>
        <end position="452"/>
    </location>
</feature>
<keyword evidence="12 29" id="KW-0808">Transferase</keyword>
<keyword evidence="16" id="KW-0735">Signal-anchor</keyword>
<evidence type="ECO:0000256" key="19">
    <source>
        <dbReference type="ARBA" id="ARBA00023136"/>
    </source>
</evidence>
<evidence type="ECO:0000259" key="28">
    <source>
        <dbReference type="Pfam" id="PF12529"/>
    </source>
</evidence>
<dbReference type="GO" id="GO:0000139">
    <property type="term" value="C:Golgi membrane"/>
    <property type="evidence" value="ECO:0007669"/>
    <property type="project" value="UniProtKB-SubCell"/>
</dbReference>
<dbReference type="Pfam" id="PF02485">
    <property type="entry name" value="Branch"/>
    <property type="match status" value="1"/>
</dbReference>
<keyword evidence="10" id="KW-0964">Secreted</keyword>
<comment type="catalytic activity">
    <reaction evidence="26">
        <text>UDP-alpha-D-xylose + L-seryl-[protein] = 3-O-(beta-D-xylosyl)-L-seryl-[protein] + UDP + H(+)</text>
        <dbReference type="Rhea" id="RHEA:50192"/>
        <dbReference type="Rhea" id="RHEA-COMP:9863"/>
        <dbReference type="Rhea" id="RHEA-COMP:12567"/>
        <dbReference type="ChEBI" id="CHEBI:15378"/>
        <dbReference type="ChEBI" id="CHEBI:29999"/>
        <dbReference type="ChEBI" id="CHEBI:57632"/>
        <dbReference type="ChEBI" id="CHEBI:58223"/>
        <dbReference type="ChEBI" id="CHEBI:132085"/>
        <dbReference type="EC" id="2.4.2.26"/>
    </reaction>
</comment>
<comment type="pathway">
    <text evidence="6">Glycan metabolism; heparan sulfate biosynthesis.</text>
</comment>
<evidence type="ECO:0000256" key="20">
    <source>
        <dbReference type="ARBA" id="ARBA00023157"/>
    </source>
</evidence>
<dbReference type="GO" id="GO:0005576">
    <property type="term" value="C:extracellular region"/>
    <property type="evidence" value="ECO:0007669"/>
    <property type="project" value="UniProtKB-SubCell"/>
</dbReference>
<keyword evidence="15" id="KW-0460">Magnesium</keyword>
<comment type="cofactor">
    <cofactor evidence="2">
        <name>Mg(2+)</name>
        <dbReference type="ChEBI" id="CHEBI:18420"/>
    </cofactor>
</comment>
<sequence length="1221" mass="137443">MATNFEFSLEESDEFPPGQVQRSVRPSLLHRLQPSPERSPKQSPAIRRTRQAVTQPQIRTLSYKDWTQPRLPEVLFDQAIPIPTGADREELFRLYCSSVSATLADTLASRLQCRSLLSFRPSTCLLLRTHLASTHLPPQAACDPDTFRISIMQDMKALLQPITDSIRDMNANLGSLEARSSPAPLPVLTTSSSVIEVIDPTPSFTLPSAAPVDPQQLFGSRRITVSPTLRKQIIEGTTYQASSISSAFSPFHLPHSIPEVRLMIRGMEKSLPPSSTSRQPISSDILLLLISTLRRGCFTPFDDIVMEALCLAAFFGFLRCSEFSVPSSATSASFPAVGLRRSDLTQVPGGHFILFIRSSKTDQLRQGHFPSYGCAAPGSDQDFGSVELDPDPLSTTPFHDPAPGKQRRSKLPDNIEDPKDTLDGQRQDGLANRKRSRWKPGIEHPGNTMRGDLLRHKPMVRYRESLGQGGAAEGVPYDPSSSRNFTELKGESRFLTVQHSDTGSVEGAPLASSSDFLPKCEITGKDALSALSRARSHQCRQEIANILCLHQAGQLMPRSVPQFCQQSGFSGPVVQWEDVDLDLSHVDSPVRVAFVLVVHGRAIRQLKRLIKAIYHRDHFYYIHVDKRSNYLHREVLQISQQYPNIRVPPWRMGTIWGGASLLKTYLRSMKDLLDMVDWKWDFFINLSATDYPTRTNEELVAFLSKYRDKNFLKSHGRENARFIKKQGLDRLFHECDSHMWRLGERQIPRGLAVSGGSDWFSLTRKFVEYVINSQDELVTSLKQFYTYTLLPAESFYHTVLGNSHMCDTLVDNNLRVTNWNRKLGCKCQYKHIVDWCGCSPNDFKPADLVRIQQLTRPTFFARKFESLVSQEAINILDAHLYGDPAPGTVALKAYWESVFERMDGVSILSDVALTAYSSFFRLGLRSVGAPRGDRDKCSYEPIGSPVSVHLYFYDDRFQGYLVMQEVQNVGIGERETLEVWAVPQATLQLEGSIREFDRLKNLEVGTEWDPKERIFRNFGGVLGPLDEPVAVQKWTRGPNLTATIVWIDPAHVVATSYEISVDSEAEFTQYKPPLQRPLRPGAWTVRVLRLWELVAESRFLVTPLAFKDRQALHRDEARWLHTGPPGNLYMEQSFQQLHKVLKLPPREQAMEQAQHNALLVGKSLEDWVDESVGAFWVSGGVCTTLPSACSSLGLCRQSSWSSLSPDPKSELGTVKSNGRIR</sequence>
<dbReference type="UniPathway" id="UPA00756"/>
<keyword evidence="11" id="KW-0328">Glycosyltransferase</keyword>
<dbReference type="EC" id="2.4.2.26" evidence="9"/>
<keyword evidence="19" id="KW-0472">Membrane</keyword>
<comment type="cofactor">
    <cofactor evidence="1">
        <name>Mn(2+)</name>
        <dbReference type="ChEBI" id="CHEBI:29035"/>
    </cofactor>
</comment>
<evidence type="ECO:0000313" key="30">
    <source>
        <dbReference type="Proteomes" id="UP000289886"/>
    </source>
</evidence>
<evidence type="ECO:0000256" key="11">
    <source>
        <dbReference type="ARBA" id="ARBA00022676"/>
    </source>
</evidence>
<evidence type="ECO:0000256" key="27">
    <source>
        <dbReference type="SAM" id="MobiDB-lite"/>
    </source>
</evidence>
<dbReference type="PANTHER" id="PTHR46025">
    <property type="entry name" value="XYLOSYLTRANSFERASE OXT"/>
    <property type="match status" value="1"/>
</dbReference>
<dbReference type="GO" id="GO:0050650">
    <property type="term" value="P:chondroitin sulfate proteoglycan biosynthetic process"/>
    <property type="evidence" value="ECO:0007669"/>
    <property type="project" value="TreeGrafter"/>
</dbReference>
<evidence type="ECO:0000256" key="13">
    <source>
        <dbReference type="ARBA" id="ARBA00022692"/>
    </source>
</evidence>
<protein>
    <recommendedName>
        <fullName evidence="23">Xylosyltransferase 2</fullName>
        <ecNumber evidence="9">2.4.2.26</ecNumber>
    </recommendedName>
    <alternativeName>
        <fullName evidence="24">Xylosyltransferase II</fullName>
    </alternativeName>
</protein>